<protein>
    <recommendedName>
        <fullName evidence="5">Ser-Thr-rich glycosyl-phosphatidyl-inositol-anchored membrane family-domain-containing protein</fullName>
    </recommendedName>
</protein>
<keyword evidence="2" id="KW-0732">Signal</keyword>
<dbReference type="PANTHER" id="PTHR40633">
    <property type="entry name" value="MATRIX PROTEIN, PUTATIVE (AFU_ORTHOLOGUE AFUA_8G05410)-RELATED"/>
    <property type="match status" value="1"/>
</dbReference>
<evidence type="ECO:0000313" key="3">
    <source>
        <dbReference type="EMBL" id="KAK0618271.1"/>
    </source>
</evidence>
<evidence type="ECO:0000313" key="4">
    <source>
        <dbReference type="Proteomes" id="UP001174934"/>
    </source>
</evidence>
<evidence type="ECO:0000256" key="2">
    <source>
        <dbReference type="SAM" id="SignalP"/>
    </source>
</evidence>
<dbReference type="InterPro" id="IPR052982">
    <property type="entry name" value="SRP1/TIP1-like"/>
</dbReference>
<comment type="caution">
    <text evidence="3">The sequence shown here is derived from an EMBL/GenBank/DDBJ whole genome shotgun (WGS) entry which is preliminary data.</text>
</comment>
<evidence type="ECO:0008006" key="5">
    <source>
        <dbReference type="Google" id="ProtNLM"/>
    </source>
</evidence>
<feature type="signal peptide" evidence="2">
    <location>
        <begin position="1"/>
        <end position="18"/>
    </location>
</feature>
<dbReference type="EMBL" id="JAULSR010000005">
    <property type="protein sequence ID" value="KAK0618271.1"/>
    <property type="molecule type" value="Genomic_DNA"/>
</dbReference>
<organism evidence="3 4">
    <name type="scientific">Bombardia bombarda</name>
    <dbReference type="NCBI Taxonomy" id="252184"/>
    <lineage>
        <taxon>Eukaryota</taxon>
        <taxon>Fungi</taxon>
        <taxon>Dikarya</taxon>
        <taxon>Ascomycota</taxon>
        <taxon>Pezizomycotina</taxon>
        <taxon>Sordariomycetes</taxon>
        <taxon>Sordariomycetidae</taxon>
        <taxon>Sordariales</taxon>
        <taxon>Lasiosphaeriaceae</taxon>
        <taxon>Bombardia</taxon>
    </lineage>
</organism>
<feature type="chain" id="PRO_5041299244" description="Ser-Thr-rich glycosyl-phosphatidyl-inositol-anchored membrane family-domain-containing protein" evidence="2">
    <location>
        <begin position="19"/>
        <end position="205"/>
    </location>
</feature>
<feature type="region of interest" description="Disordered" evidence="1">
    <location>
        <begin position="114"/>
        <end position="185"/>
    </location>
</feature>
<dbReference type="Proteomes" id="UP001174934">
    <property type="component" value="Unassembled WGS sequence"/>
</dbReference>
<name>A0AA39WMU9_9PEZI</name>
<keyword evidence="4" id="KW-1185">Reference proteome</keyword>
<reference evidence="3" key="1">
    <citation type="submission" date="2023-06" db="EMBL/GenBank/DDBJ databases">
        <title>Genome-scale phylogeny and comparative genomics of the fungal order Sordariales.</title>
        <authorList>
            <consortium name="Lawrence Berkeley National Laboratory"/>
            <person name="Hensen N."/>
            <person name="Bonometti L."/>
            <person name="Westerberg I."/>
            <person name="Brannstrom I.O."/>
            <person name="Guillou S."/>
            <person name="Cros-Aarteil S."/>
            <person name="Calhoun S."/>
            <person name="Haridas S."/>
            <person name="Kuo A."/>
            <person name="Mondo S."/>
            <person name="Pangilinan J."/>
            <person name="Riley R."/>
            <person name="LaButti K."/>
            <person name="Andreopoulos B."/>
            <person name="Lipzen A."/>
            <person name="Chen C."/>
            <person name="Yanf M."/>
            <person name="Daum C."/>
            <person name="Ng V."/>
            <person name="Clum A."/>
            <person name="Steindorff A."/>
            <person name="Ohm R."/>
            <person name="Martin F."/>
            <person name="Silar P."/>
            <person name="Natvig D."/>
            <person name="Lalanne C."/>
            <person name="Gautier V."/>
            <person name="Ament-velasquez S.L."/>
            <person name="Kruys A."/>
            <person name="Hutchinson M.I."/>
            <person name="Powell A.J."/>
            <person name="Barry K."/>
            <person name="Miller A.N."/>
            <person name="Grigoriev I.V."/>
            <person name="Debuchy R."/>
            <person name="Gladieux P."/>
            <person name="Thoren M.H."/>
            <person name="Johannesson H."/>
        </authorList>
    </citation>
    <scope>NUCLEOTIDE SEQUENCE</scope>
    <source>
        <strain evidence="3">SMH3391-2</strain>
    </source>
</reference>
<gene>
    <name evidence="3" type="ORF">B0T17DRAFT_331756</name>
</gene>
<evidence type="ECO:0000256" key="1">
    <source>
        <dbReference type="SAM" id="MobiDB-lite"/>
    </source>
</evidence>
<feature type="compositionally biased region" description="Low complexity" evidence="1">
    <location>
        <begin position="114"/>
        <end position="181"/>
    </location>
</feature>
<dbReference type="PANTHER" id="PTHR40633:SF1">
    <property type="entry name" value="GPI ANCHORED SERINE-THREONINE RICH PROTEIN (AFU_ORTHOLOGUE AFUA_1G03630)"/>
    <property type="match status" value="1"/>
</dbReference>
<dbReference type="AlphaFoldDB" id="A0AA39WMU9"/>
<accession>A0AA39WMU9</accession>
<proteinExistence type="predicted"/>
<sequence>MQLTIATLVAAFAAVGLAKPVLTNSAYDIKEDVPFNITWGNAVGLVTVTLVNGPSGNLKPFAQIVNVPAGTTSFVWTPSDIPSDTYAIEISDQSGSDNLNYSPQFQYFSSTVESSSSSSSASSTSTSSASSTTPSSSASTTDSSTTITSSASTSSGSSSTTSAHSSTTTTARPTTTPSTNTNEGQRFNSPLALLLVTVAAVVFFN</sequence>